<keyword evidence="11" id="KW-0378">Hydrolase</keyword>
<evidence type="ECO:0000256" key="1">
    <source>
        <dbReference type="ARBA" id="ARBA00004711"/>
    </source>
</evidence>
<evidence type="ECO:0000256" key="6">
    <source>
        <dbReference type="ARBA" id="ARBA00022771"/>
    </source>
</evidence>
<dbReference type="PANTHER" id="PTHR42959">
    <property type="entry name" value="CARBAMOYLTRANSFERASE"/>
    <property type="match status" value="1"/>
</dbReference>
<dbReference type="KEGG" id="bliq:INP51_05605"/>
<comment type="similarity">
    <text evidence="3 10">Belongs to the carbamoyltransferase HypF family.</text>
</comment>
<dbReference type="GO" id="GO:0016874">
    <property type="term" value="F:ligase activity"/>
    <property type="evidence" value="ECO:0007669"/>
    <property type="project" value="UniProtKB-UniRule"/>
</dbReference>
<dbReference type="RefSeq" id="WP_193736742.1">
    <property type="nucleotide sequence ID" value="NZ_CP063304.1"/>
</dbReference>
<comment type="pathway">
    <text evidence="1">Protein modification; [NiFe] hydrogenase maturation.</text>
</comment>
<dbReference type="Gene3D" id="3.30.420.40">
    <property type="match status" value="1"/>
</dbReference>
<sequence length="770" mass="86524">MDKKQTRIKKIHISGIVQGVGFRPLTFHLAKKHHIHGTVQNLGGVVEIITESAEEDFGRFLNELKRAKSGGCKITRLTVADISDKHAKHYDEFKIIESSDSPVVSMIPPDFAVCDACRAEMNDPDNRRYRHPLISCMHCGPRYTIMDHLPYDRDTTVMEDFPMCPQCESEYRSPSDRRFHAQTISCHDCGPQLLFSETGQKKLSNGKSAYERAVSMLRNGRIIAVKGVGGYHFVCSPFREETVQNLRKLKGREEKPFAVMFTSIEEIRQYCTVTKKEQSLLESSARPIVLLASSNEKMAPSTYKGSEYCGAFLPYTPLQIMLLGDLGPLIMTSANLSDQPIIKSDEKILSLDDPLLSGVLYHKRRILRSVDDSVARIVDHKPLMIKRSRGYVPYPVFLPVEETGKNVRIFAAGGDLKAAFCLYEDGRAVVSQYFGDLVEAQIFKEYQNSMDDLRSLLQMKPDLAVCDLHPRYLSARYAKTLGIPVFFVQHHHAHIASVMAEHHLTGKVLGIAFDGTGYGTDGNIWGSEFMICQEDKYQRVAHLQEISMLGGDSSMRDAKKTATCFLLNYGLCEFIQDSRCDMIKKALDNHMNTVFTSSMGRLFDAVSSILGIAEENTYEGKCAIFLEKEAHMAQKEHLEAKKMSFDIMKSEDQLLIDPAPVLKIIAGEWHNRTKETETDLRKALALGFHEALADMILVICENVREEQGVNCIAISGGVFQNVLLTTRVIKLLKDHRFEVFRNEVVPPGDGSISLGQTYLALAKIRNSQEG</sequence>
<keyword evidence="15" id="KW-1185">Reference proteome</keyword>
<dbReference type="InterPro" id="IPR041440">
    <property type="entry name" value="HypF_C"/>
</dbReference>
<gene>
    <name evidence="14" type="primary">hypF</name>
    <name evidence="14" type="ORF">INP51_05605</name>
</gene>
<name>A0A7M2RM37_9FIRM</name>
<dbReference type="PROSITE" id="PS51160">
    <property type="entry name" value="ACYLPHOSPHATASE_3"/>
    <property type="match status" value="1"/>
</dbReference>
<dbReference type="InterPro" id="IPR004421">
    <property type="entry name" value="Carbamoyltransferase_HypF"/>
</dbReference>
<evidence type="ECO:0000256" key="2">
    <source>
        <dbReference type="ARBA" id="ARBA00005614"/>
    </source>
</evidence>
<dbReference type="InterPro" id="IPR036046">
    <property type="entry name" value="Acylphosphatase-like_dom_sf"/>
</dbReference>
<feature type="domain" description="YrdC-like" evidence="13">
    <location>
        <begin position="207"/>
        <end position="390"/>
    </location>
</feature>
<evidence type="ECO:0000259" key="12">
    <source>
        <dbReference type="PROSITE" id="PS51160"/>
    </source>
</evidence>
<keyword evidence="14" id="KW-0808">Transferase</keyword>
<evidence type="ECO:0000256" key="11">
    <source>
        <dbReference type="PROSITE-ProRule" id="PRU00520"/>
    </source>
</evidence>
<dbReference type="PROSITE" id="PS00150">
    <property type="entry name" value="ACYLPHOSPHATASE_1"/>
    <property type="match status" value="1"/>
</dbReference>
<evidence type="ECO:0000256" key="8">
    <source>
        <dbReference type="ARBA" id="ARBA00047645"/>
    </source>
</evidence>
<evidence type="ECO:0000259" key="13">
    <source>
        <dbReference type="PROSITE" id="PS51163"/>
    </source>
</evidence>
<comment type="catalytic activity">
    <reaction evidence="8 11">
        <text>an acyl phosphate + H2O = a carboxylate + phosphate + H(+)</text>
        <dbReference type="Rhea" id="RHEA:14965"/>
        <dbReference type="ChEBI" id="CHEBI:15377"/>
        <dbReference type="ChEBI" id="CHEBI:15378"/>
        <dbReference type="ChEBI" id="CHEBI:29067"/>
        <dbReference type="ChEBI" id="CHEBI:43474"/>
        <dbReference type="ChEBI" id="CHEBI:59918"/>
        <dbReference type="EC" id="3.6.1.7"/>
    </reaction>
</comment>
<dbReference type="Pfam" id="PF07503">
    <property type="entry name" value="zf-HYPF"/>
    <property type="match status" value="2"/>
</dbReference>
<feature type="domain" description="Acylphosphatase-like" evidence="12">
    <location>
        <begin position="8"/>
        <end position="97"/>
    </location>
</feature>
<evidence type="ECO:0000256" key="3">
    <source>
        <dbReference type="ARBA" id="ARBA00008097"/>
    </source>
</evidence>
<evidence type="ECO:0000313" key="14">
    <source>
        <dbReference type="EMBL" id="QOV20422.1"/>
    </source>
</evidence>
<dbReference type="AlphaFoldDB" id="A0A7M2RM37"/>
<dbReference type="GO" id="GO:0003725">
    <property type="term" value="F:double-stranded RNA binding"/>
    <property type="evidence" value="ECO:0007669"/>
    <property type="project" value="InterPro"/>
</dbReference>
<dbReference type="EMBL" id="CP063304">
    <property type="protein sequence ID" value="QOV20422.1"/>
    <property type="molecule type" value="Genomic_DNA"/>
</dbReference>
<dbReference type="InterPro" id="IPR006070">
    <property type="entry name" value="Sua5-like_dom"/>
</dbReference>
<protein>
    <recommendedName>
        <fullName evidence="10">Carbamoyltransferase</fullName>
        <ecNumber evidence="10">6.2.-.-</ecNumber>
    </recommendedName>
</protein>
<dbReference type="SUPFAM" id="SSF55821">
    <property type="entry name" value="YrdC/RibB"/>
    <property type="match status" value="1"/>
</dbReference>
<dbReference type="PANTHER" id="PTHR42959:SF1">
    <property type="entry name" value="CARBAMOYLTRANSFERASE HYPF"/>
    <property type="match status" value="1"/>
</dbReference>
<organism evidence="14 15">
    <name type="scientific">Blautia liquoris</name>
    <dbReference type="NCBI Taxonomy" id="2779518"/>
    <lineage>
        <taxon>Bacteria</taxon>
        <taxon>Bacillati</taxon>
        <taxon>Bacillota</taxon>
        <taxon>Clostridia</taxon>
        <taxon>Lachnospirales</taxon>
        <taxon>Lachnospiraceae</taxon>
        <taxon>Blautia</taxon>
    </lineage>
</organism>
<dbReference type="PIRSF" id="PIRSF006256">
    <property type="entry name" value="CMPcnvr_hdrg_mat"/>
    <property type="match status" value="1"/>
</dbReference>
<proteinExistence type="inferred from homology"/>
<evidence type="ECO:0000256" key="7">
    <source>
        <dbReference type="ARBA" id="ARBA00022833"/>
    </source>
</evidence>
<keyword evidence="7" id="KW-0862">Zinc</keyword>
<comment type="similarity">
    <text evidence="2">Belongs to the acylphosphatase family.</text>
</comment>
<dbReference type="Gene3D" id="3.90.870.50">
    <property type="match status" value="1"/>
</dbReference>
<evidence type="ECO:0000256" key="10">
    <source>
        <dbReference type="PIRNR" id="PIRNR006256"/>
    </source>
</evidence>
<dbReference type="Pfam" id="PF00708">
    <property type="entry name" value="Acylphosphatase"/>
    <property type="match status" value="1"/>
</dbReference>
<dbReference type="Gene3D" id="3.30.420.360">
    <property type="match status" value="1"/>
</dbReference>
<dbReference type="UniPathway" id="UPA00335"/>
<evidence type="ECO:0000256" key="5">
    <source>
        <dbReference type="ARBA" id="ARBA00022723"/>
    </source>
</evidence>
<keyword evidence="4" id="KW-0436">Ligase</keyword>
<evidence type="ECO:0000256" key="4">
    <source>
        <dbReference type="ARBA" id="ARBA00022598"/>
    </source>
</evidence>
<dbReference type="NCBIfam" id="TIGR00143">
    <property type="entry name" value="hypF"/>
    <property type="match status" value="1"/>
</dbReference>
<dbReference type="InterPro" id="IPR055128">
    <property type="entry name" value="HypF_C_2"/>
</dbReference>
<accession>A0A7M2RM37</accession>
<reference evidence="14 15" key="1">
    <citation type="submission" date="2020-10" db="EMBL/GenBank/DDBJ databases">
        <title>Blautia liquoris sp.nov., isolated from the mud in a fermentation cellar used for the production of Chinese strong-flavoured liquor.</title>
        <authorList>
            <person name="Lu L."/>
        </authorList>
    </citation>
    <scope>NUCLEOTIDE SEQUENCE [LARGE SCALE GENOMIC DNA]</scope>
    <source>
        <strain evidence="14 15">LZLJ-3</strain>
    </source>
</reference>
<dbReference type="InterPro" id="IPR051060">
    <property type="entry name" value="Carbamoyltrans_HypF-like"/>
</dbReference>
<dbReference type="InterPro" id="IPR017945">
    <property type="entry name" value="DHBP_synth_RibB-like_a/b_dom"/>
</dbReference>
<dbReference type="SUPFAM" id="SSF54975">
    <property type="entry name" value="Acylphosphatase/BLUF domain-like"/>
    <property type="match status" value="1"/>
</dbReference>
<evidence type="ECO:0000313" key="15">
    <source>
        <dbReference type="Proteomes" id="UP000593601"/>
    </source>
</evidence>
<dbReference type="InterPro" id="IPR001792">
    <property type="entry name" value="Acylphosphatase-like_dom"/>
</dbReference>
<keyword evidence="5" id="KW-0479">Metal-binding</keyword>
<dbReference type="EC" id="6.2.-.-" evidence="10"/>
<feature type="active site" evidence="11">
    <location>
        <position position="41"/>
    </location>
</feature>
<dbReference type="GO" id="GO:0016743">
    <property type="term" value="F:carboxyl- or carbamoyltransferase activity"/>
    <property type="evidence" value="ECO:0007669"/>
    <property type="project" value="UniProtKB-UniRule"/>
</dbReference>
<dbReference type="GO" id="GO:0003998">
    <property type="term" value="F:acylphosphatase activity"/>
    <property type="evidence" value="ECO:0007669"/>
    <property type="project" value="UniProtKB-EC"/>
</dbReference>
<dbReference type="Pfam" id="PF01300">
    <property type="entry name" value="Sua5_yciO_yrdC"/>
    <property type="match status" value="1"/>
</dbReference>
<feature type="active site" evidence="11">
    <location>
        <position position="23"/>
    </location>
</feature>
<evidence type="ECO:0000256" key="9">
    <source>
        <dbReference type="ARBA" id="ARBA00048220"/>
    </source>
</evidence>
<dbReference type="Pfam" id="PF22521">
    <property type="entry name" value="HypF_C_2"/>
    <property type="match status" value="1"/>
</dbReference>
<comment type="catalytic activity">
    <reaction evidence="9">
        <text>C-terminal L-cysteinyl-[HypE protein] + carbamoyl phosphate + ATP + H2O = C-terminal S-carboxamide-L-cysteinyl-[HypE protein] + AMP + phosphate + diphosphate + H(+)</text>
        <dbReference type="Rhea" id="RHEA:55636"/>
        <dbReference type="Rhea" id="RHEA-COMP:14247"/>
        <dbReference type="Rhea" id="RHEA-COMP:14392"/>
        <dbReference type="ChEBI" id="CHEBI:15377"/>
        <dbReference type="ChEBI" id="CHEBI:15378"/>
        <dbReference type="ChEBI" id="CHEBI:30616"/>
        <dbReference type="ChEBI" id="CHEBI:33019"/>
        <dbReference type="ChEBI" id="CHEBI:43474"/>
        <dbReference type="ChEBI" id="CHEBI:58228"/>
        <dbReference type="ChEBI" id="CHEBI:76913"/>
        <dbReference type="ChEBI" id="CHEBI:139126"/>
        <dbReference type="ChEBI" id="CHEBI:456215"/>
    </reaction>
</comment>
<dbReference type="PROSITE" id="PS51163">
    <property type="entry name" value="YRDC"/>
    <property type="match status" value="1"/>
</dbReference>
<dbReference type="Proteomes" id="UP000593601">
    <property type="component" value="Chromosome"/>
</dbReference>
<dbReference type="Gene3D" id="3.30.110.120">
    <property type="match status" value="1"/>
</dbReference>
<dbReference type="GO" id="GO:0051604">
    <property type="term" value="P:protein maturation"/>
    <property type="evidence" value="ECO:0007669"/>
    <property type="project" value="TreeGrafter"/>
</dbReference>
<keyword evidence="6" id="KW-0863">Zinc-finger</keyword>
<dbReference type="Pfam" id="PF17788">
    <property type="entry name" value="HypF_C"/>
    <property type="match status" value="1"/>
</dbReference>
<dbReference type="GO" id="GO:0008270">
    <property type="term" value="F:zinc ion binding"/>
    <property type="evidence" value="ECO:0007669"/>
    <property type="project" value="UniProtKB-KW"/>
</dbReference>
<dbReference type="InterPro" id="IPR011125">
    <property type="entry name" value="Znf_HypF"/>
</dbReference>
<dbReference type="InterPro" id="IPR017968">
    <property type="entry name" value="Acylphosphatase_CS"/>
</dbReference>